<accession>A0A0B2PSI9</accession>
<gene>
    <name evidence="6" type="ORF">glysoja_040702</name>
</gene>
<evidence type="ECO:0000256" key="4">
    <source>
        <dbReference type="SAM" id="MobiDB-lite"/>
    </source>
</evidence>
<dbReference type="Gene3D" id="1.10.238.10">
    <property type="entry name" value="EF-hand"/>
    <property type="match status" value="2"/>
</dbReference>
<dbReference type="FunFam" id="1.10.238.10:FF:000460">
    <property type="entry name" value="Calcium-binding allergen Ole e 8"/>
    <property type="match status" value="1"/>
</dbReference>
<feature type="domain" description="EF-hand" evidence="5">
    <location>
        <begin position="64"/>
        <end position="99"/>
    </location>
</feature>
<dbReference type="PRINTS" id="PR00450">
    <property type="entry name" value="RECOVERIN"/>
</dbReference>
<dbReference type="PROSITE" id="PS50222">
    <property type="entry name" value="EF_HAND_2"/>
    <property type="match status" value="3"/>
</dbReference>
<dbReference type="Proteomes" id="UP000053555">
    <property type="component" value="Unassembled WGS sequence"/>
</dbReference>
<dbReference type="AlphaFoldDB" id="A0A0B2PSI9"/>
<feature type="domain" description="EF-hand" evidence="5">
    <location>
        <begin position="28"/>
        <end position="63"/>
    </location>
</feature>
<name>A0A0B2PSI9_GLYSO</name>
<dbReference type="InterPro" id="IPR002048">
    <property type="entry name" value="EF_hand_dom"/>
</dbReference>
<protein>
    <submittedName>
        <fullName evidence="6">Putative calcium-binding protein CML27</fullName>
    </submittedName>
</protein>
<keyword evidence="2" id="KW-0677">Repeat</keyword>
<dbReference type="InterPro" id="IPR018247">
    <property type="entry name" value="EF_Hand_1_Ca_BS"/>
</dbReference>
<dbReference type="InterPro" id="IPR011992">
    <property type="entry name" value="EF-hand-dom_pair"/>
</dbReference>
<dbReference type="SMART" id="SM00054">
    <property type="entry name" value="EFh"/>
    <property type="match status" value="3"/>
</dbReference>
<dbReference type="Pfam" id="PF13499">
    <property type="entry name" value="EF-hand_7"/>
    <property type="match status" value="1"/>
</dbReference>
<reference evidence="6" key="1">
    <citation type="submission" date="2014-07" db="EMBL/GenBank/DDBJ databases">
        <title>Identification of a novel salt tolerance gene in wild soybean by whole-genome sequencing.</title>
        <authorList>
            <person name="Lam H.-M."/>
            <person name="Qi X."/>
            <person name="Li M.-W."/>
            <person name="Liu X."/>
            <person name="Xie M."/>
            <person name="Ni M."/>
            <person name="Xu X."/>
        </authorList>
    </citation>
    <scope>NUCLEOTIDE SEQUENCE [LARGE SCALE GENOMIC DNA]</scope>
    <source>
        <tissue evidence="6">Root</tissue>
    </source>
</reference>
<dbReference type="Pfam" id="PF00036">
    <property type="entry name" value="EF-hand_1"/>
    <property type="match status" value="1"/>
</dbReference>
<sequence length="144" mass="15791">MATNPIEAGNGDAAPNPNATTKPSVYLQDTKELKRVFSRFDANCDGKISVTELDNVLRSLGSGGRPAELHDAFNLYDHDKNGHISATELCQVLNRLGMKCSVEECHNMIKSVDSDGDGNVNFPEFKRMMSNNRENASNGEEKTD</sequence>
<keyword evidence="3" id="KW-0106">Calcium</keyword>
<evidence type="ECO:0000256" key="3">
    <source>
        <dbReference type="ARBA" id="ARBA00022837"/>
    </source>
</evidence>
<evidence type="ECO:0000313" key="6">
    <source>
        <dbReference type="EMBL" id="KHN10547.1"/>
    </source>
</evidence>
<feature type="region of interest" description="Disordered" evidence="4">
    <location>
        <begin position="1"/>
        <end position="23"/>
    </location>
</feature>
<evidence type="ECO:0000259" key="5">
    <source>
        <dbReference type="PROSITE" id="PS50222"/>
    </source>
</evidence>
<proteinExistence type="predicted"/>
<feature type="compositionally biased region" description="Low complexity" evidence="4">
    <location>
        <begin position="8"/>
        <end position="19"/>
    </location>
</feature>
<evidence type="ECO:0000256" key="2">
    <source>
        <dbReference type="ARBA" id="ARBA00022737"/>
    </source>
</evidence>
<dbReference type="InterPro" id="IPR039647">
    <property type="entry name" value="EF_hand_pair_protein_CML-like"/>
</dbReference>
<dbReference type="SUPFAM" id="SSF47473">
    <property type="entry name" value="EF-hand"/>
    <property type="match status" value="1"/>
</dbReference>
<organism evidence="6">
    <name type="scientific">Glycine soja</name>
    <name type="common">Wild soybean</name>
    <dbReference type="NCBI Taxonomy" id="3848"/>
    <lineage>
        <taxon>Eukaryota</taxon>
        <taxon>Viridiplantae</taxon>
        <taxon>Streptophyta</taxon>
        <taxon>Embryophyta</taxon>
        <taxon>Tracheophyta</taxon>
        <taxon>Spermatophyta</taxon>
        <taxon>Magnoliopsida</taxon>
        <taxon>eudicotyledons</taxon>
        <taxon>Gunneridae</taxon>
        <taxon>Pentapetalae</taxon>
        <taxon>rosids</taxon>
        <taxon>fabids</taxon>
        <taxon>Fabales</taxon>
        <taxon>Fabaceae</taxon>
        <taxon>Papilionoideae</taxon>
        <taxon>50 kb inversion clade</taxon>
        <taxon>NPAAA clade</taxon>
        <taxon>indigoferoid/millettioid clade</taxon>
        <taxon>Phaseoleae</taxon>
        <taxon>Glycine</taxon>
        <taxon>Glycine subgen. Soja</taxon>
    </lineage>
</organism>
<feature type="domain" description="EF-hand" evidence="5">
    <location>
        <begin position="100"/>
        <end position="135"/>
    </location>
</feature>
<dbReference type="GO" id="GO:0005509">
    <property type="term" value="F:calcium ion binding"/>
    <property type="evidence" value="ECO:0007669"/>
    <property type="project" value="InterPro"/>
</dbReference>
<dbReference type="CDD" id="cd00051">
    <property type="entry name" value="EFh"/>
    <property type="match status" value="1"/>
</dbReference>
<dbReference type="EMBL" id="KN664312">
    <property type="protein sequence ID" value="KHN10547.1"/>
    <property type="molecule type" value="Genomic_DNA"/>
</dbReference>
<keyword evidence="1" id="KW-0479">Metal-binding</keyword>
<dbReference type="PANTHER" id="PTHR10891">
    <property type="entry name" value="EF-HAND CALCIUM-BINDING DOMAIN CONTAINING PROTEIN"/>
    <property type="match status" value="1"/>
</dbReference>
<evidence type="ECO:0000256" key="1">
    <source>
        <dbReference type="ARBA" id="ARBA00022723"/>
    </source>
</evidence>
<dbReference type="PROSITE" id="PS00018">
    <property type="entry name" value="EF_HAND_1"/>
    <property type="match status" value="3"/>
</dbReference>